<evidence type="ECO:0000313" key="6">
    <source>
        <dbReference type="EMBL" id="GMI47700.1"/>
    </source>
</evidence>
<feature type="signal peptide" evidence="4">
    <location>
        <begin position="1"/>
        <end position="25"/>
    </location>
</feature>
<dbReference type="InterPro" id="IPR045047">
    <property type="entry name" value="Ard1-like"/>
</dbReference>
<sequence length="246" mass="27515">MRSLSRVNSQAKLLFLYFLRSSAFAINSNNINLRLAKLSDIQSIAQTNLATLPENYAPTFYSNHLRTWPNLALVAEAVPDDGGSAEVIAYVLGKVDPLESGGFHRRPRGHVTSLAVMRDYRRLGLGNELMTQLHHQMSAHHNVDRVGLHVRISNQAATQLYKESMGYEVEEVIKGYYQDGEDAYLMTKPLSRKATAGTALTVDGVFQEGLQRKRERQQKVKVVEGEHQVLGLPRILRGEGKEALAF</sequence>
<dbReference type="GO" id="GO:1990190">
    <property type="term" value="F:protein-N-terminal-glutamate acetyltransferase activity"/>
    <property type="evidence" value="ECO:0007669"/>
    <property type="project" value="TreeGrafter"/>
</dbReference>
<dbReference type="Proteomes" id="UP001165065">
    <property type="component" value="Unassembled WGS sequence"/>
</dbReference>
<evidence type="ECO:0000256" key="2">
    <source>
        <dbReference type="ARBA" id="ARBA00023315"/>
    </source>
</evidence>
<dbReference type="AlphaFoldDB" id="A0A9W7GPD0"/>
<gene>
    <name evidence="6" type="ORF">TrCOL_g6411</name>
</gene>
<dbReference type="Pfam" id="PF00583">
    <property type="entry name" value="Acetyltransf_1"/>
    <property type="match status" value="1"/>
</dbReference>
<organism evidence="6 7">
    <name type="scientific">Triparma columacea</name>
    <dbReference type="NCBI Taxonomy" id="722753"/>
    <lineage>
        <taxon>Eukaryota</taxon>
        <taxon>Sar</taxon>
        <taxon>Stramenopiles</taxon>
        <taxon>Ochrophyta</taxon>
        <taxon>Bolidophyceae</taxon>
        <taxon>Parmales</taxon>
        <taxon>Triparmaceae</taxon>
        <taxon>Triparma</taxon>
    </lineage>
</organism>
<keyword evidence="7" id="KW-1185">Reference proteome</keyword>
<reference evidence="7" key="1">
    <citation type="journal article" date="2023" name="Commun. Biol.">
        <title>Genome analysis of Parmales, the sister group of diatoms, reveals the evolutionary specialization of diatoms from phago-mixotrophs to photoautotrophs.</title>
        <authorList>
            <person name="Ban H."/>
            <person name="Sato S."/>
            <person name="Yoshikawa S."/>
            <person name="Yamada K."/>
            <person name="Nakamura Y."/>
            <person name="Ichinomiya M."/>
            <person name="Sato N."/>
            <person name="Blanc-Mathieu R."/>
            <person name="Endo H."/>
            <person name="Kuwata A."/>
            <person name="Ogata H."/>
        </authorList>
    </citation>
    <scope>NUCLEOTIDE SEQUENCE [LARGE SCALE GENOMIC DNA]</scope>
</reference>
<dbReference type="InterPro" id="IPR016181">
    <property type="entry name" value="Acyl_CoA_acyltransferase"/>
</dbReference>
<evidence type="ECO:0000313" key="7">
    <source>
        <dbReference type="Proteomes" id="UP001165065"/>
    </source>
</evidence>
<keyword evidence="2" id="KW-0012">Acyltransferase</keyword>
<dbReference type="OrthoDB" id="25586at2759"/>
<dbReference type="GO" id="GO:1990189">
    <property type="term" value="F:protein N-terminal-serine acetyltransferase activity"/>
    <property type="evidence" value="ECO:0007669"/>
    <property type="project" value="TreeGrafter"/>
</dbReference>
<protein>
    <recommendedName>
        <fullName evidence="5">N-acetyltransferase domain-containing protein</fullName>
    </recommendedName>
</protein>
<evidence type="ECO:0000256" key="4">
    <source>
        <dbReference type="SAM" id="SignalP"/>
    </source>
</evidence>
<dbReference type="PROSITE" id="PS51186">
    <property type="entry name" value="GNAT"/>
    <property type="match status" value="1"/>
</dbReference>
<dbReference type="GO" id="GO:0031415">
    <property type="term" value="C:NatA complex"/>
    <property type="evidence" value="ECO:0007669"/>
    <property type="project" value="InterPro"/>
</dbReference>
<comment type="caution">
    <text evidence="6">The sequence shown here is derived from an EMBL/GenBank/DDBJ whole genome shotgun (WGS) entry which is preliminary data.</text>
</comment>
<dbReference type="Gene3D" id="3.40.630.30">
    <property type="match status" value="1"/>
</dbReference>
<dbReference type="CDD" id="cd04301">
    <property type="entry name" value="NAT_SF"/>
    <property type="match status" value="1"/>
</dbReference>
<dbReference type="SUPFAM" id="SSF55729">
    <property type="entry name" value="Acyl-CoA N-acyltransferases (Nat)"/>
    <property type="match status" value="1"/>
</dbReference>
<proteinExistence type="inferred from homology"/>
<dbReference type="PANTHER" id="PTHR23091">
    <property type="entry name" value="N-TERMINAL ACETYLTRANSFERASE"/>
    <property type="match status" value="1"/>
</dbReference>
<name>A0A9W7GPD0_9STRA</name>
<dbReference type="EMBL" id="BRYA01000355">
    <property type="protein sequence ID" value="GMI47700.1"/>
    <property type="molecule type" value="Genomic_DNA"/>
</dbReference>
<evidence type="ECO:0000256" key="1">
    <source>
        <dbReference type="ARBA" id="ARBA00022679"/>
    </source>
</evidence>
<feature type="domain" description="N-acetyltransferase" evidence="5">
    <location>
        <begin position="31"/>
        <end position="191"/>
    </location>
</feature>
<comment type="similarity">
    <text evidence="3">Belongs to the acetyltransferase family. ARD1 subfamily.</text>
</comment>
<dbReference type="PANTHER" id="PTHR23091:SF4">
    <property type="entry name" value="N-TERMINAL AMINO-ACID N(ALPHA)-ACETYLTRANSFERASE NATA"/>
    <property type="match status" value="1"/>
</dbReference>
<keyword evidence="1" id="KW-0808">Transferase</keyword>
<evidence type="ECO:0000256" key="3">
    <source>
        <dbReference type="ARBA" id="ARBA00025786"/>
    </source>
</evidence>
<feature type="chain" id="PRO_5040807620" description="N-acetyltransferase domain-containing protein" evidence="4">
    <location>
        <begin position="26"/>
        <end position="246"/>
    </location>
</feature>
<keyword evidence="4" id="KW-0732">Signal</keyword>
<accession>A0A9W7GPD0</accession>
<evidence type="ECO:0000259" key="5">
    <source>
        <dbReference type="PROSITE" id="PS51186"/>
    </source>
</evidence>
<dbReference type="InterPro" id="IPR000182">
    <property type="entry name" value="GNAT_dom"/>
</dbReference>